<reference evidence="2" key="2">
    <citation type="submission" date="2022-01" db="EMBL/GenBank/DDBJ databases">
        <authorList>
            <person name="Yamashiro T."/>
            <person name="Shiraishi A."/>
            <person name="Satake H."/>
            <person name="Nakayama K."/>
        </authorList>
    </citation>
    <scope>NUCLEOTIDE SEQUENCE</scope>
</reference>
<reference evidence="2" key="1">
    <citation type="journal article" date="2022" name="Int. J. Mol. Sci.">
        <title>Draft Genome of Tanacetum Coccineum: Genomic Comparison of Closely Related Tanacetum-Family Plants.</title>
        <authorList>
            <person name="Yamashiro T."/>
            <person name="Shiraishi A."/>
            <person name="Nakayama K."/>
            <person name="Satake H."/>
        </authorList>
    </citation>
    <scope>NUCLEOTIDE SEQUENCE</scope>
</reference>
<protein>
    <recommendedName>
        <fullName evidence="4">Reverse transcriptase domain-containing protein</fullName>
    </recommendedName>
</protein>
<accession>A0ABQ5HBQ3</accession>
<dbReference type="Gene3D" id="3.10.10.10">
    <property type="entry name" value="HIV Type 1 Reverse Transcriptase, subunit A, domain 1"/>
    <property type="match status" value="1"/>
</dbReference>
<dbReference type="EMBL" id="BQNB010019392">
    <property type="protein sequence ID" value="GJT84821.1"/>
    <property type="molecule type" value="Genomic_DNA"/>
</dbReference>
<dbReference type="Proteomes" id="UP001151760">
    <property type="component" value="Unassembled WGS sequence"/>
</dbReference>
<feature type="compositionally biased region" description="Low complexity" evidence="1">
    <location>
        <begin position="54"/>
        <end position="67"/>
    </location>
</feature>
<sequence length="376" mass="41835">MQGVSKTDFENYVKANDVVLRNMQNQGQGFTKPDDKFKNGNSFLLHKFPIPLGTSSSGPTIPTSSSPKVVERRTEVTKDTIFPTNNENTEDVHPPVVPVENQIPVSEPVVAPLKLQSSNDEPPEVELKDLPPHLEYAFLEDNNKLPVIIAKDLSVDEKAALINVLKSRKRSPSAWKLSDIKGINPEFCSHKILMEEDYEPAVQHQRRVNPKIHDVIKKEVEKLLDAGLIYPISDSPWVTVEFVVETSLDCFGYLIFGLDQAFISCIGAIDGLDGTERGYQGLCLGEMFCLFKQNDALEKKSIMGKPLSPDRVFDFPMDEPEPHPAYDFFALGPLPGYAVNPKQYNGEIKTDVPHYEGELGVVANEPMVGTLVDEIA</sequence>
<comment type="caution">
    <text evidence="2">The sequence shown here is derived from an EMBL/GenBank/DDBJ whole genome shotgun (WGS) entry which is preliminary data.</text>
</comment>
<gene>
    <name evidence="2" type="ORF">Tco_1066538</name>
</gene>
<organism evidence="2 3">
    <name type="scientific">Tanacetum coccineum</name>
    <dbReference type="NCBI Taxonomy" id="301880"/>
    <lineage>
        <taxon>Eukaryota</taxon>
        <taxon>Viridiplantae</taxon>
        <taxon>Streptophyta</taxon>
        <taxon>Embryophyta</taxon>
        <taxon>Tracheophyta</taxon>
        <taxon>Spermatophyta</taxon>
        <taxon>Magnoliopsida</taxon>
        <taxon>eudicotyledons</taxon>
        <taxon>Gunneridae</taxon>
        <taxon>Pentapetalae</taxon>
        <taxon>asterids</taxon>
        <taxon>campanulids</taxon>
        <taxon>Asterales</taxon>
        <taxon>Asteraceae</taxon>
        <taxon>Asteroideae</taxon>
        <taxon>Anthemideae</taxon>
        <taxon>Anthemidinae</taxon>
        <taxon>Tanacetum</taxon>
    </lineage>
</organism>
<evidence type="ECO:0000313" key="2">
    <source>
        <dbReference type="EMBL" id="GJT84821.1"/>
    </source>
</evidence>
<dbReference type="SUPFAM" id="SSF56672">
    <property type="entry name" value="DNA/RNA polymerases"/>
    <property type="match status" value="1"/>
</dbReference>
<keyword evidence="3" id="KW-1185">Reference proteome</keyword>
<name>A0ABQ5HBQ3_9ASTR</name>
<proteinExistence type="predicted"/>
<evidence type="ECO:0000256" key="1">
    <source>
        <dbReference type="SAM" id="MobiDB-lite"/>
    </source>
</evidence>
<evidence type="ECO:0008006" key="4">
    <source>
        <dbReference type="Google" id="ProtNLM"/>
    </source>
</evidence>
<dbReference type="InterPro" id="IPR043502">
    <property type="entry name" value="DNA/RNA_pol_sf"/>
</dbReference>
<feature type="region of interest" description="Disordered" evidence="1">
    <location>
        <begin position="54"/>
        <end position="74"/>
    </location>
</feature>
<evidence type="ECO:0000313" key="3">
    <source>
        <dbReference type="Proteomes" id="UP001151760"/>
    </source>
</evidence>